<feature type="transmembrane region" description="Helical" evidence="7">
    <location>
        <begin position="291"/>
        <end position="308"/>
    </location>
</feature>
<evidence type="ECO:0000256" key="4">
    <source>
        <dbReference type="ARBA" id="ARBA00022692"/>
    </source>
</evidence>
<feature type="domain" description="Major facilitator superfamily (MFS) profile" evidence="8">
    <location>
        <begin position="21"/>
        <end position="403"/>
    </location>
</feature>
<evidence type="ECO:0000256" key="3">
    <source>
        <dbReference type="ARBA" id="ARBA00022475"/>
    </source>
</evidence>
<keyword evidence="6 7" id="KW-0472">Membrane</keyword>
<feature type="transmembrane region" description="Helical" evidence="7">
    <location>
        <begin position="379"/>
        <end position="399"/>
    </location>
</feature>
<dbReference type="CDD" id="cd06173">
    <property type="entry name" value="MFS_MefA_like"/>
    <property type="match status" value="1"/>
</dbReference>
<keyword evidence="4 7" id="KW-0812">Transmembrane</keyword>
<sequence>MAGGAGQGSIGQTLRVLRNRNVYPYLIGNMFSSTGTWFQTLAQAILIYRLTHSTFLLGVIGFSQYAAVFVFAPIAGGVADRFDRRRVLMGSQAFAFAITALLTVITATGHATPAVLIVLALVLGCSNAFSNPTMMSFVPSLVEEQFLATALALNSVTFNIGRAIGPVLAAVIINTLGPTWAFGMNSVSYLALIAGLLLVRPLRVTPKPKERPRLLEAVKLVMHDRRLLFLLYVIAAINLATDPAITLGPAFITKVFHHRDSLAGLLVGAFGAGAVLAAFTVAHKLHGSRRVLTAALLCSGIGIAGFAVSPILPVALALLVLMGFGYLSANTAATSRLQLEVADEQRGRVMALWSIAFLGVRPIGSLLDGAIASFAGVRIAAFLMALPALAGAAALLFLWPRMRRNAA</sequence>
<accession>A0A6J6NSY3</accession>
<evidence type="ECO:0000256" key="5">
    <source>
        <dbReference type="ARBA" id="ARBA00022989"/>
    </source>
</evidence>
<dbReference type="AlphaFoldDB" id="A0A6J6NSY3"/>
<comment type="subcellular location">
    <subcellularLocation>
        <location evidence="1">Cell membrane</location>
        <topology evidence="1">Multi-pass membrane protein</topology>
    </subcellularLocation>
</comment>
<feature type="transmembrane region" description="Helical" evidence="7">
    <location>
        <begin position="229"/>
        <end position="252"/>
    </location>
</feature>
<dbReference type="Pfam" id="PF05977">
    <property type="entry name" value="MFS_3"/>
    <property type="match status" value="1"/>
</dbReference>
<name>A0A6J6NSY3_9ZZZZ</name>
<dbReference type="PROSITE" id="PS50850">
    <property type="entry name" value="MFS"/>
    <property type="match status" value="1"/>
</dbReference>
<feature type="transmembrane region" description="Helical" evidence="7">
    <location>
        <begin position="179"/>
        <end position="199"/>
    </location>
</feature>
<keyword evidence="3" id="KW-1003">Cell membrane</keyword>
<keyword evidence="2" id="KW-0813">Transport</keyword>
<proteinExistence type="predicted"/>
<keyword evidence="5 7" id="KW-1133">Transmembrane helix</keyword>
<feature type="transmembrane region" description="Helical" evidence="7">
    <location>
        <begin position="264"/>
        <end position="282"/>
    </location>
</feature>
<dbReference type="InterPro" id="IPR010290">
    <property type="entry name" value="TM_effector"/>
</dbReference>
<dbReference type="Gene3D" id="1.20.1720.10">
    <property type="entry name" value="Multidrug resistance protein D"/>
    <property type="match status" value="1"/>
</dbReference>
<gene>
    <name evidence="9" type="ORF">UFOPK2399_00567</name>
</gene>
<feature type="transmembrane region" description="Helical" evidence="7">
    <location>
        <begin position="22"/>
        <end position="48"/>
    </location>
</feature>
<dbReference type="InterPro" id="IPR020846">
    <property type="entry name" value="MFS_dom"/>
</dbReference>
<evidence type="ECO:0000259" key="8">
    <source>
        <dbReference type="PROSITE" id="PS50850"/>
    </source>
</evidence>
<dbReference type="EMBL" id="CAEZXP010000001">
    <property type="protein sequence ID" value="CAB4689072.1"/>
    <property type="molecule type" value="Genomic_DNA"/>
</dbReference>
<evidence type="ECO:0000256" key="7">
    <source>
        <dbReference type="SAM" id="Phobius"/>
    </source>
</evidence>
<dbReference type="InterPro" id="IPR036259">
    <property type="entry name" value="MFS_trans_sf"/>
</dbReference>
<dbReference type="GO" id="GO:0022857">
    <property type="term" value="F:transmembrane transporter activity"/>
    <property type="evidence" value="ECO:0007669"/>
    <property type="project" value="InterPro"/>
</dbReference>
<dbReference type="PANTHER" id="PTHR23513">
    <property type="entry name" value="INTEGRAL MEMBRANE EFFLUX PROTEIN-RELATED"/>
    <property type="match status" value="1"/>
</dbReference>
<feature type="transmembrane region" description="Helical" evidence="7">
    <location>
        <begin position="87"/>
        <end position="105"/>
    </location>
</feature>
<dbReference type="Gene3D" id="1.20.1250.20">
    <property type="entry name" value="MFS general substrate transporter like domains"/>
    <property type="match status" value="1"/>
</dbReference>
<feature type="transmembrane region" description="Helical" evidence="7">
    <location>
        <begin position="111"/>
        <end position="130"/>
    </location>
</feature>
<evidence type="ECO:0000313" key="9">
    <source>
        <dbReference type="EMBL" id="CAB4689072.1"/>
    </source>
</evidence>
<evidence type="ECO:0000256" key="6">
    <source>
        <dbReference type="ARBA" id="ARBA00023136"/>
    </source>
</evidence>
<dbReference type="GO" id="GO:0005886">
    <property type="term" value="C:plasma membrane"/>
    <property type="evidence" value="ECO:0007669"/>
    <property type="project" value="UniProtKB-SubCell"/>
</dbReference>
<dbReference type="PANTHER" id="PTHR23513:SF11">
    <property type="entry name" value="STAPHYLOFERRIN A TRANSPORTER"/>
    <property type="match status" value="1"/>
</dbReference>
<reference evidence="9" key="1">
    <citation type="submission" date="2020-05" db="EMBL/GenBank/DDBJ databases">
        <authorList>
            <person name="Chiriac C."/>
            <person name="Salcher M."/>
            <person name="Ghai R."/>
            <person name="Kavagutti S V."/>
        </authorList>
    </citation>
    <scope>NUCLEOTIDE SEQUENCE</scope>
</reference>
<evidence type="ECO:0000256" key="1">
    <source>
        <dbReference type="ARBA" id="ARBA00004651"/>
    </source>
</evidence>
<organism evidence="9">
    <name type="scientific">freshwater metagenome</name>
    <dbReference type="NCBI Taxonomy" id="449393"/>
    <lineage>
        <taxon>unclassified sequences</taxon>
        <taxon>metagenomes</taxon>
        <taxon>ecological metagenomes</taxon>
    </lineage>
</organism>
<feature type="transmembrane region" description="Helical" evidence="7">
    <location>
        <begin position="151"/>
        <end position="173"/>
    </location>
</feature>
<evidence type="ECO:0000256" key="2">
    <source>
        <dbReference type="ARBA" id="ARBA00022448"/>
    </source>
</evidence>
<dbReference type="SUPFAM" id="SSF103473">
    <property type="entry name" value="MFS general substrate transporter"/>
    <property type="match status" value="1"/>
</dbReference>
<protein>
    <submittedName>
        <fullName evidence="9">Unannotated protein</fullName>
    </submittedName>
</protein>
<feature type="transmembrane region" description="Helical" evidence="7">
    <location>
        <begin position="54"/>
        <end position="75"/>
    </location>
</feature>